<gene>
    <name evidence="3" type="primary">Necator_chrX.g23577</name>
    <name evidence="3" type="ORF">RB195_023413</name>
</gene>
<feature type="domain" description="Integrase zinc-binding" evidence="2">
    <location>
        <begin position="22"/>
        <end position="66"/>
    </location>
</feature>
<evidence type="ECO:0000313" key="4">
    <source>
        <dbReference type="Proteomes" id="UP001303046"/>
    </source>
</evidence>
<dbReference type="EMBL" id="JAVFWL010000006">
    <property type="protein sequence ID" value="KAK6762689.1"/>
    <property type="molecule type" value="Genomic_DNA"/>
</dbReference>
<dbReference type="Gene3D" id="3.30.420.10">
    <property type="entry name" value="Ribonuclease H-like superfamily/Ribonuclease H"/>
    <property type="match status" value="1"/>
</dbReference>
<dbReference type="PANTHER" id="PTHR37984">
    <property type="entry name" value="PROTEIN CBG26694"/>
    <property type="match status" value="1"/>
</dbReference>
<dbReference type="InterPro" id="IPR036397">
    <property type="entry name" value="RNaseH_sf"/>
</dbReference>
<keyword evidence="4" id="KW-1185">Reference proteome</keyword>
<evidence type="ECO:0000259" key="2">
    <source>
        <dbReference type="Pfam" id="PF17921"/>
    </source>
</evidence>
<dbReference type="InterPro" id="IPR050951">
    <property type="entry name" value="Retrovirus_Pol_polyprotein"/>
</dbReference>
<organism evidence="3 4">
    <name type="scientific">Necator americanus</name>
    <name type="common">Human hookworm</name>
    <dbReference type="NCBI Taxonomy" id="51031"/>
    <lineage>
        <taxon>Eukaryota</taxon>
        <taxon>Metazoa</taxon>
        <taxon>Ecdysozoa</taxon>
        <taxon>Nematoda</taxon>
        <taxon>Chromadorea</taxon>
        <taxon>Rhabditida</taxon>
        <taxon>Rhabditina</taxon>
        <taxon>Rhabditomorpha</taxon>
        <taxon>Strongyloidea</taxon>
        <taxon>Ancylostomatidae</taxon>
        <taxon>Bunostominae</taxon>
        <taxon>Necator</taxon>
    </lineage>
</organism>
<dbReference type="EC" id="2.7.7.49" evidence="1"/>
<sequence length="221" mass="24916">MTTVEGCLLTASRMVILKSLEHRVLSTLRKAYPGQTRMEMLASSFVYLPTMDSDIEKLVRTCPRYASVAKDPQKAELQSWPKPYSPWTRVHADFAEPMKGRYHLLIVDVYSKWLEIVQISAISSTATIKAKKCIFAKFGDTRDPRHGQRYAVQVVSIHFILPFPRNLAHSHAVVLSTKQQTSRNLCGHLQKRTRQAEGGTNSGRITDIFDGISLHSLSVCT</sequence>
<protein>
    <recommendedName>
        <fullName evidence="1">RNA-directed DNA polymerase</fullName>
        <ecNumber evidence="1">2.7.7.49</ecNumber>
    </recommendedName>
</protein>
<name>A0ABR1EJ32_NECAM</name>
<comment type="caution">
    <text evidence="3">The sequence shown here is derived from an EMBL/GenBank/DDBJ whole genome shotgun (WGS) entry which is preliminary data.</text>
</comment>
<dbReference type="Gene3D" id="1.10.340.70">
    <property type="match status" value="1"/>
</dbReference>
<accession>A0ABR1EJ32</accession>
<evidence type="ECO:0000313" key="3">
    <source>
        <dbReference type="EMBL" id="KAK6762689.1"/>
    </source>
</evidence>
<evidence type="ECO:0000256" key="1">
    <source>
        <dbReference type="ARBA" id="ARBA00012493"/>
    </source>
</evidence>
<reference evidence="3 4" key="1">
    <citation type="submission" date="2023-08" db="EMBL/GenBank/DDBJ databases">
        <title>A Necator americanus chromosomal reference genome.</title>
        <authorList>
            <person name="Ilik V."/>
            <person name="Petrzelkova K.J."/>
            <person name="Pardy F."/>
            <person name="Fuh T."/>
            <person name="Niatou-Singa F.S."/>
            <person name="Gouil Q."/>
            <person name="Baker L."/>
            <person name="Ritchie M.E."/>
            <person name="Jex A.R."/>
            <person name="Gazzola D."/>
            <person name="Li H."/>
            <person name="Toshio Fujiwara R."/>
            <person name="Zhan B."/>
            <person name="Aroian R.V."/>
            <person name="Pafco B."/>
            <person name="Schwarz E.M."/>
        </authorList>
    </citation>
    <scope>NUCLEOTIDE SEQUENCE [LARGE SCALE GENOMIC DNA]</scope>
    <source>
        <strain evidence="3 4">Aroian</strain>
        <tissue evidence="3">Whole animal</tissue>
    </source>
</reference>
<dbReference type="SUPFAM" id="SSF53098">
    <property type="entry name" value="Ribonuclease H-like"/>
    <property type="match status" value="1"/>
</dbReference>
<dbReference type="PANTHER" id="PTHR37984:SF5">
    <property type="entry name" value="PROTEIN NYNRIN-LIKE"/>
    <property type="match status" value="1"/>
</dbReference>
<dbReference type="Proteomes" id="UP001303046">
    <property type="component" value="Unassembled WGS sequence"/>
</dbReference>
<dbReference type="InterPro" id="IPR012337">
    <property type="entry name" value="RNaseH-like_sf"/>
</dbReference>
<dbReference type="Pfam" id="PF17921">
    <property type="entry name" value="Integrase_H2C2"/>
    <property type="match status" value="1"/>
</dbReference>
<dbReference type="InterPro" id="IPR041588">
    <property type="entry name" value="Integrase_H2C2"/>
</dbReference>
<proteinExistence type="predicted"/>